<sequence length="156" mass="17961">MTIQDNTIIQPIPTDELLAEKERKWRLVLPADYRNFVVNYNGGIPNEKSFECNKHNYAVTRFLCILKNVQETQNGWYDISAVESQIGERLTDNEDLIGVEVLPIAELFAGDYVCLDYRKSKEKPSICVWSHEESEDFAPVTYKVADTFSEFVEMLG</sequence>
<evidence type="ECO:0000313" key="5">
    <source>
        <dbReference type="Proteomes" id="UP000283701"/>
    </source>
</evidence>
<dbReference type="EMBL" id="QRHP01000028">
    <property type="protein sequence ID" value="RHF81368.1"/>
    <property type="molecule type" value="Genomic_DNA"/>
</dbReference>
<evidence type="ECO:0000313" key="2">
    <source>
        <dbReference type="EMBL" id="CUN14816.1"/>
    </source>
</evidence>
<organism evidence="2 4">
    <name type="scientific">Roseburia inulinivorans</name>
    <dbReference type="NCBI Taxonomy" id="360807"/>
    <lineage>
        <taxon>Bacteria</taxon>
        <taxon>Bacillati</taxon>
        <taxon>Bacillota</taxon>
        <taxon>Clostridia</taxon>
        <taxon>Lachnospirales</taxon>
        <taxon>Lachnospiraceae</taxon>
        <taxon>Roseburia</taxon>
    </lineage>
</organism>
<proteinExistence type="predicted"/>
<dbReference type="SMART" id="SM00860">
    <property type="entry name" value="SMI1_KNR4"/>
    <property type="match status" value="1"/>
</dbReference>
<dbReference type="InterPro" id="IPR018958">
    <property type="entry name" value="Knr4/Smi1-like_dom"/>
</dbReference>
<feature type="domain" description="Knr4/Smi1-like" evidence="1">
    <location>
        <begin position="13"/>
        <end position="154"/>
    </location>
</feature>
<gene>
    <name evidence="3" type="ORF">DW654_15875</name>
    <name evidence="2" type="ORF">ERS852444_02101</name>
</gene>
<dbReference type="Pfam" id="PF14568">
    <property type="entry name" value="SUKH_6"/>
    <property type="match status" value="1"/>
</dbReference>
<dbReference type="SUPFAM" id="SSF160631">
    <property type="entry name" value="SMI1/KNR4-like"/>
    <property type="match status" value="1"/>
</dbReference>
<dbReference type="Proteomes" id="UP000283701">
    <property type="component" value="Unassembled WGS sequence"/>
</dbReference>
<evidence type="ECO:0000259" key="1">
    <source>
        <dbReference type="SMART" id="SM00860"/>
    </source>
</evidence>
<dbReference type="AlphaFoldDB" id="A0A173UKE5"/>
<dbReference type="InterPro" id="IPR037883">
    <property type="entry name" value="Knr4/Smi1-like_sf"/>
</dbReference>
<dbReference type="Gene3D" id="3.40.1580.10">
    <property type="entry name" value="SMI1/KNR4-like"/>
    <property type="match status" value="1"/>
</dbReference>
<dbReference type="Proteomes" id="UP000095453">
    <property type="component" value="Unassembled WGS sequence"/>
</dbReference>
<dbReference type="EMBL" id="CYXX01000015">
    <property type="protein sequence ID" value="CUN14816.1"/>
    <property type="molecule type" value="Genomic_DNA"/>
</dbReference>
<evidence type="ECO:0000313" key="3">
    <source>
        <dbReference type="EMBL" id="RHF81368.1"/>
    </source>
</evidence>
<dbReference type="RefSeq" id="WP_055169716.1">
    <property type="nucleotide sequence ID" value="NZ_CBCTRZ010000039.1"/>
</dbReference>
<reference evidence="2 4" key="1">
    <citation type="submission" date="2015-09" db="EMBL/GenBank/DDBJ databases">
        <authorList>
            <consortium name="Pathogen Informatics"/>
        </authorList>
    </citation>
    <scope>NUCLEOTIDE SEQUENCE [LARGE SCALE GENOMIC DNA]</scope>
    <source>
        <strain evidence="2 4">2789STDY5608887</strain>
    </source>
</reference>
<protein>
    <submittedName>
        <fullName evidence="2">SMI1 / KNR4 family</fullName>
    </submittedName>
    <submittedName>
        <fullName evidence="3">SMI1/KNR4 family protein</fullName>
    </submittedName>
</protein>
<name>A0A173UKE5_9FIRM</name>
<accession>A0A173UKE5</accession>
<evidence type="ECO:0000313" key="4">
    <source>
        <dbReference type="Proteomes" id="UP000095453"/>
    </source>
</evidence>
<reference evidence="3 5" key="2">
    <citation type="submission" date="2018-08" db="EMBL/GenBank/DDBJ databases">
        <title>A genome reference for cultivated species of the human gut microbiota.</title>
        <authorList>
            <person name="Zou Y."/>
            <person name="Xue W."/>
            <person name="Luo G."/>
        </authorList>
    </citation>
    <scope>NUCLEOTIDE SEQUENCE [LARGE SCALE GENOMIC DNA]</scope>
    <source>
        <strain evidence="3 5">AM23-23AC</strain>
    </source>
</reference>